<accession>A0A1E1XE82</accession>
<evidence type="ECO:0000256" key="2">
    <source>
        <dbReference type="ARBA" id="ARBA00022737"/>
    </source>
</evidence>
<keyword evidence="3" id="KW-0401">Integrin</keyword>
<dbReference type="Gene3D" id="3.80.10.10">
    <property type="entry name" value="Ribonuclease Inhibitor"/>
    <property type="match status" value="1"/>
</dbReference>
<dbReference type="AlphaFoldDB" id="A0A1E1XE82"/>
<proteinExistence type="evidence at transcript level"/>
<protein>
    <submittedName>
        <fullName evidence="3">Putative nischarin modulator of integrin alpha5 subunit action</fullName>
    </submittedName>
</protein>
<evidence type="ECO:0000256" key="1">
    <source>
        <dbReference type="ARBA" id="ARBA00022614"/>
    </source>
</evidence>
<keyword evidence="1" id="KW-0433">Leucine-rich repeat</keyword>
<sequence length="692" mass="75208">EVRTVVADLAERLFETGEQILASGSRFCTSPLELHCLTQRLRLAEPTCTSGDKRRDLGHVLDFVSQLQHLEIVAEPGCLATSDLSPSGLPFDLAPFRCLQTLSLRGCEVRGQLSGLEVLRPRLRELVVENALPPLADLSCMLVAGDVWQAATWHHVRRARFAHTGLKTVDLSVRLLASVERLELAGNELSQVENLECLSRLSVLDLSDNRLRQLPTLHTRLGNVRCLLLAGNQIDSLAGLSRLYSLVELDVSRNQVSLVSEVGHVGALPCLESVDLRGNPVTQLLDYRPHALLLFGQRASEVVLDGQKATQKELDTVNVLRALRVAKDRRSTIEPSARGCVGGAAQPPGQGAAGTELMGSATAEPPADQFRERVAALRSIGGNDWLCLLNRMHRLQPAAEAPSSHPEEAFSHTVDKGESLAVGWSEAALPDWLLRVGLQQPSFQDQLQAQAKGHAPEWVAWCVCIEAQATRVVCAVANGAGLSLLELEHLLGASGAVVPQFGHCMTVAPCEMVQLLKGPHRCYLELQTGSPKKSTLLLLPTSAEGTDDLARRFTATFGLECQEKFAPQHVECVAAGALSAVRFCGRILLNDVGAGTVHYALVARKEVVVVVENVFSTLRPFEVKQTWDVSLPVVDVQLPEHWPSAVDSVDEFKKCGFGVAISFEGGEQFVARFQARDSRSQFLEAFLAARNS</sequence>
<name>A0A1E1XE82_9ACAR</name>
<dbReference type="PROSITE" id="PS51450">
    <property type="entry name" value="LRR"/>
    <property type="match status" value="3"/>
</dbReference>
<dbReference type="InterPro" id="IPR032675">
    <property type="entry name" value="LRR_dom_sf"/>
</dbReference>
<evidence type="ECO:0000313" key="3">
    <source>
        <dbReference type="EMBL" id="JAT97543.1"/>
    </source>
</evidence>
<dbReference type="EMBL" id="GFAC01001645">
    <property type="protein sequence ID" value="JAT97543.1"/>
    <property type="molecule type" value="mRNA"/>
</dbReference>
<dbReference type="GO" id="GO:0007229">
    <property type="term" value="P:integrin-mediated signaling pathway"/>
    <property type="evidence" value="ECO:0007669"/>
    <property type="project" value="UniProtKB-KW"/>
</dbReference>
<dbReference type="PANTHER" id="PTHR15454:SF35">
    <property type="entry name" value="NISCHARIN"/>
    <property type="match status" value="1"/>
</dbReference>
<dbReference type="SUPFAM" id="SSF52058">
    <property type="entry name" value="L domain-like"/>
    <property type="match status" value="1"/>
</dbReference>
<organism evidence="3">
    <name type="scientific">Amblyomma aureolatum</name>
    <dbReference type="NCBI Taxonomy" id="187763"/>
    <lineage>
        <taxon>Eukaryota</taxon>
        <taxon>Metazoa</taxon>
        <taxon>Ecdysozoa</taxon>
        <taxon>Arthropoda</taxon>
        <taxon>Chelicerata</taxon>
        <taxon>Arachnida</taxon>
        <taxon>Acari</taxon>
        <taxon>Parasitiformes</taxon>
        <taxon>Ixodida</taxon>
        <taxon>Ixodoidea</taxon>
        <taxon>Ixodidae</taxon>
        <taxon>Amblyomminae</taxon>
        <taxon>Amblyomma</taxon>
    </lineage>
</organism>
<dbReference type="PANTHER" id="PTHR15454">
    <property type="entry name" value="NISCHARIN RELATED"/>
    <property type="match status" value="1"/>
</dbReference>
<keyword evidence="2" id="KW-0677">Repeat</keyword>
<dbReference type="InterPro" id="IPR001611">
    <property type="entry name" value="Leu-rich_rpt"/>
</dbReference>
<reference evidence="3" key="1">
    <citation type="journal article" date="2017" name="Front. Cell. Infect. Microbiol.">
        <title>The Distinct Transcriptional Response of the Midgut of Amblyomma sculptum and Amblyomma aureolatum Ticks to Rickettsia rickettsii Correlates to Their Differences in Susceptibility to Infection.</title>
        <authorList>
            <person name="Martins L.A."/>
            <person name="Galletti M.F.B.M."/>
            <person name="Ribeiro J.M."/>
            <person name="Fujita A."/>
            <person name="Costa F.B."/>
            <person name="Labruna M.B."/>
            <person name="Daffre S."/>
            <person name="Fogaca A.C."/>
        </authorList>
    </citation>
    <scope>NUCLEOTIDE SEQUENCE</scope>
</reference>
<dbReference type="SMART" id="SM00365">
    <property type="entry name" value="LRR_SD22"/>
    <property type="match status" value="3"/>
</dbReference>
<feature type="non-terminal residue" evidence="3">
    <location>
        <position position="1"/>
    </location>
</feature>
<dbReference type="GO" id="GO:0005737">
    <property type="term" value="C:cytoplasm"/>
    <property type="evidence" value="ECO:0007669"/>
    <property type="project" value="TreeGrafter"/>
</dbReference>